<evidence type="ECO:0000256" key="4">
    <source>
        <dbReference type="ARBA" id="ARBA00022485"/>
    </source>
</evidence>
<dbReference type="PROSITE" id="PS01305">
    <property type="entry name" value="MOAA_NIFB_PQQE"/>
    <property type="match status" value="1"/>
</dbReference>
<dbReference type="InterPro" id="IPR007197">
    <property type="entry name" value="rSAM"/>
</dbReference>
<dbReference type="CDD" id="cd01335">
    <property type="entry name" value="Radical_SAM"/>
    <property type="match status" value="1"/>
</dbReference>
<sequence>MLHDAPRHQPHSRHPCFDAAAGRFYGRIHLPVAPRCNIRCGYCNRSCDCVNESRPGVTSVVLEPEEAASRLEKALREMPFVSVAGIAGPGDPFCEPERTLRTLELIRRKHPDLELCLSSNGLNVRDFIPDLSGLEVHFMTVTMNAVSPDIGAQIYTDVRIGPDVLQGRDAAAALLERQMETIAGLKAKHLAVKVNTVLIPGVNDRHVCAVAQCAAKLGADLMNLIGIIPLPGTALQDVIPPSASHLARLRRTAAVFLPQMHHCRRCRADAAGLLADDRSCRQLPSTRCSTASA</sequence>
<dbReference type="InterPro" id="IPR013785">
    <property type="entry name" value="Aldolase_TIM"/>
</dbReference>
<dbReference type="InterPro" id="IPR000385">
    <property type="entry name" value="MoaA_NifB_PqqE_Fe-S-bd_CS"/>
</dbReference>
<proteinExistence type="inferred from homology"/>
<dbReference type="Proteomes" id="UP000001784">
    <property type="component" value="Chromosome"/>
</dbReference>
<dbReference type="PANTHER" id="PTHR43787:SF13">
    <property type="entry name" value="FEMO COFACTOR BIOSYNTHESIS PROTEIN NIFB"/>
    <property type="match status" value="1"/>
</dbReference>
<dbReference type="STRING" id="335543.Sfum_1961"/>
<dbReference type="KEGG" id="sfu:Sfum_1961"/>
<dbReference type="EMBL" id="CP000478">
    <property type="protein sequence ID" value="ABK17646.1"/>
    <property type="molecule type" value="Genomic_DNA"/>
</dbReference>
<evidence type="ECO:0000256" key="2">
    <source>
        <dbReference type="ARBA" id="ARBA00005155"/>
    </source>
</evidence>
<evidence type="ECO:0000256" key="1">
    <source>
        <dbReference type="ARBA" id="ARBA00001966"/>
    </source>
</evidence>
<comment type="cofactor">
    <cofactor evidence="1">
        <name>[4Fe-4S] cluster</name>
        <dbReference type="ChEBI" id="CHEBI:49883"/>
    </cofactor>
</comment>
<dbReference type="SFLD" id="SFLDF00281">
    <property type="entry name" value="FeMo_cofactor_biosynthesis_pro"/>
    <property type="match status" value="1"/>
</dbReference>
<dbReference type="eggNOG" id="COG0535">
    <property type="taxonomic scope" value="Bacteria"/>
</dbReference>
<reference evidence="12 13" key="1">
    <citation type="submission" date="2006-10" db="EMBL/GenBank/DDBJ databases">
        <title>Complete sequence of Syntrophobacter fumaroxidans MPOB.</title>
        <authorList>
            <consortium name="US DOE Joint Genome Institute"/>
            <person name="Copeland A."/>
            <person name="Lucas S."/>
            <person name="Lapidus A."/>
            <person name="Barry K."/>
            <person name="Detter J.C."/>
            <person name="Glavina del Rio T."/>
            <person name="Hammon N."/>
            <person name="Israni S."/>
            <person name="Pitluck S."/>
            <person name="Goltsman E.G."/>
            <person name="Martinez M."/>
            <person name="Schmutz J."/>
            <person name="Larimer F."/>
            <person name="Land M."/>
            <person name="Hauser L."/>
            <person name="Kyrpides N."/>
            <person name="Kim E."/>
            <person name="Boone D.R."/>
            <person name="Brockman F."/>
            <person name="Culley D."/>
            <person name="Ferry J."/>
            <person name="Gunsalus R."/>
            <person name="McInerney M.J."/>
            <person name="Morrison M."/>
            <person name="Plugge C."/>
            <person name="Rohlin L."/>
            <person name="Scholten J."/>
            <person name="Sieber J."/>
            <person name="Stams A.J.M."/>
            <person name="Worm P."/>
            <person name="Henstra A.M."/>
            <person name="Richardson P."/>
        </authorList>
    </citation>
    <scope>NUCLEOTIDE SEQUENCE [LARGE SCALE GENOMIC DNA]</scope>
    <source>
        <strain evidence="13">DSM 10017 / MPOB</strain>
    </source>
</reference>
<dbReference type="PANTHER" id="PTHR43787">
    <property type="entry name" value="FEMO COFACTOR BIOSYNTHESIS PROTEIN NIFB-RELATED"/>
    <property type="match status" value="1"/>
</dbReference>
<comment type="similarity">
    <text evidence="3">Belongs to the radical SAM superfamily. NifB family.</text>
</comment>
<dbReference type="AlphaFoldDB" id="A0LJP4"/>
<dbReference type="Gene3D" id="3.20.20.70">
    <property type="entry name" value="Aldolase class I"/>
    <property type="match status" value="1"/>
</dbReference>
<keyword evidence="13" id="KW-1185">Reference proteome</keyword>
<dbReference type="GO" id="GO:0051539">
    <property type="term" value="F:4 iron, 4 sulfur cluster binding"/>
    <property type="evidence" value="ECO:0007669"/>
    <property type="project" value="UniProtKB-KW"/>
</dbReference>
<dbReference type="Pfam" id="PF04055">
    <property type="entry name" value="Radical_SAM"/>
    <property type="match status" value="1"/>
</dbReference>
<dbReference type="GO" id="GO:0016829">
    <property type="term" value="F:lyase activity"/>
    <property type="evidence" value="ECO:0007669"/>
    <property type="project" value="UniProtKB-KW"/>
</dbReference>
<keyword evidence="5" id="KW-0949">S-adenosyl-L-methionine</keyword>
<dbReference type="InParanoid" id="A0LJP4"/>
<dbReference type="RefSeq" id="WP_011698816.1">
    <property type="nucleotide sequence ID" value="NC_008554.1"/>
</dbReference>
<evidence type="ECO:0000256" key="10">
    <source>
        <dbReference type="ARBA" id="ARBA00023239"/>
    </source>
</evidence>
<dbReference type="InterPro" id="IPR058240">
    <property type="entry name" value="rSAM_sf"/>
</dbReference>
<feature type="domain" description="Radical SAM core" evidence="11">
    <location>
        <begin position="22"/>
        <end position="264"/>
    </location>
</feature>
<evidence type="ECO:0000256" key="5">
    <source>
        <dbReference type="ARBA" id="ARBA00022691"/>
    </source>
</evidence>
<dbReference type="SUPFAM" id="SSF102114">
    <property type="entry name" value="Radical SAM enzymes"/>
    <property type="match status" value="1"/>
</dbReference>
<dbReference type="UniPathway" id="UPA00782"/>
<protein>
    <submittedName>
        <fullName evidence="12">Radical SAM domain protein</fullName>
    </submittedName>
</protein>
<dbReference type="OrthoDB" id="9785734at2"/>
<keyword evidence="4" id="KW-0004">4Fe-4S</keyword>
<name>A0LJP4_SYNFM</name>
<keyword evidence="8" id="KW-0411">Iron-sulfur</keyword>
<dbReference type="SFLD" id="SFLDS00029">
    <property type="entry name" value="Radical_SAM"/>
    <property type="match status" value="1"/>
</dbReference>
<dbReference type="HOGENOM" id="CLU_027639_1_0_7"/>
<dbReference type="PROSITE" id="PS51918">
    <property type="entry name" value="RADICAL_SAM"/>
    <property type="match status" value="1"/>
</dbReference>
<organism evidence="12 13">
    <name type="scientific">Syntrophobacter fumaroxidans (strain DSM 10017 / MPOB)</name>
    <dbReference type="NCBI Taxonomy" id="335543"/>
    <lineage>
        <taxon>Bacteria</taxon>
        <taxon>Pseudomonadati</taxon>
        <taxon>Thermodesulfobacteriota</taxon>
        <taxon>Syntrophobacteria</taxon>
        <taxon>Syntrophobacterales</taxon>
        <taxon>Syntrophobacteraceae</taxon>
        <taxon>Syntrophobacter</taxon>
    </lineage>
</organism>
<dbReference type="SFLD" id="SFLDG01068">
    <property type="entry name" value="FeMo_cofactor_biosynthesis_pro"/>
    <property type="match status" value="1"/>
</dbReference>
<evidence type="ECO:0000256" key="6">
    <source>
        <dbReference type="ARBA" id="ARBA00022723"/>
    </source>
</evidence>
<evidence type="ECO:0000256" key="7">
    <source>
        <dbReference type="ARBA" id="ARBA00023004"/>
    </source>
</evidence>
<evidence type="ECO:0000313" key="13">
    <source>
        <dbReference type="Proteomes" id="UP000001784"/>
    </source>
</evidence>
<gene>
    <name evidence="12" type="ordered locus">Sfum_1961</name>
</gene>
<evidence type="ECO:0000256" key="8">
    <source>
        <dbReference type="ARBA" id="ARBA00023014"/>
    </source>
</evidence>
<comment type="pathway">
    <text evidence="2">Cofactor biosynthesis; Fe-Mo cofactor biosynthesis.</text>
</comment>
<evidence type="ECO:0000256" key="9">
    <source>
        <dbReference type="ARBA" id="ARBA00023231"/>
    </source>
</evidence>
<evidence type="ECO:0000259" key="11">
    <source>
        <dbReference type="PROSITE" id="PS51918"/>
    </source>
</evidence>
<evidence type="ECO:0000256" key="3">
    <source>
        <dbReference type="ARBA" id="ARBA00006804"/>
    </source>
</evidence>
<keyword evidence="10" id="KW-0456">Lyase</keyword>
<keyword evidence="7" id="KW-0408">Iron</keyword>
<evidence type="ECO:0000313" key="12">
    <source>
        <dbReference type="EMBL" id="ABK17646.1"/>
    </source>
</evidence>
<keyword evidence="6" id="KW-0479">Metal-binding</keyword>
<dbReference type="GO" id="GO:0046872">
    <property type="term" value="F:metal ion binding"/>
    <property type="evidence" value="ECO:0007669"/>
    <property type="project" value="UniProtKB-KW"/>
</dbReference>
<accession>A0LJP4</accession>
<keyword evidence="9" id="KW-0535">Nitrogen fixation</keyword>